<organism evidence="6 7">
    <name type="scientific">Thraustotheca clavata</name>
    <dbReference type="NCBI Taxonomy" id="74557"/>
    <lineage>
        <taxon>Eukaryota</taxon>
        <taxon>Sar</taxon>
        <taxon>Stramenopiles</taxon>
        <taxon>Oomycota</taxon>
        <taxon>Saprolegniomycetes</taxon>
        <taxon>Saprolegniales</taxon>
        <taxon>Achlyaceae</taxon>
        <taxon>Thraustotheca</taxon>
    </lineage>
</organism>
<dbReference type="PROSITE" id="PS50103">
    <property type="entry name" value="ZF_C3H1"/>
    <property type="match status" value="1"/>
</dbReference>
<evidence type="ECO:0000313" key="6">
    <source>
        <dbReference type="EMBL" id="OQS07305.1"/>
    </source>
</evidence>
<reference evidence="6 7" key="1">
    <citation type="journal article" date="2014" name="Genome Biol. Evol.">
        <title>The secreted proteins of Achlya hypogyna and Thraustotheca clavata identify the ancestral oomycete secretome and reveal gene acquisitions by horizontal gene transfer.</title>
        <authorList>
            <person name="Misner I."/>
            <person name="Blouin N."/>
            <person name="Leonard G."/>
            <person name="Richards T.A."/>
            <person name="Lane C.E."/>
        </authorList>
    </citation>
    <scope>NUCLEOTIDE SEQUENCE [LARGE SCALE GENOMIC DNA]</scope>
    <source>
        <strain evidence="6 7">ATCC 34112</strain>
    </source>
</reference>
<keyword evidence="3 4" id="KW-0862">Zinc</keyword>
<gene>
    <name evidence="6" type="ORF">THRCLA_00686</name>
</gene>
<dbReference type="Proteomes" id="UP000243217">
    <property type="component" value="Unassembled WGS sequence"/>
</dbReference>
<evidence type="ECO:0000256" key="1">
    <source>
        <dbReference type="ARBA" id="ARBA00022723"/>
    </source>
</evidence>
<dbReference type="PANTHER" id="PTHR36971">
    <property type="entry name" value="UNNAMED PRODUCT"/>
    <property type="match status" value="1"/>
</dbReference>
<evidence type="ECO:0000259" key="5">
    <source>
        <dbReference type="PROSITE" id="PS50103"/>
    </source>
</evidence>
<sequence>MQTISIKGQLVHHRKLSAKCSFFDLFAKLKDGAQEHRVEVILKIRHDISLEQVKLLRSRLVLGDEIQVDGLLEKLQNAECIFEDKPTGYLVHAKDITVLTAWKDSNPGKTFTPLPSNYSSKSNATKNDKSDLPCKFWINTGRCNKGDSCPMKHDDLSTVKSAKKAWLAERLHNKRLQAHQAEDTNDPHAKQSKHFRAAIFATWLIDTFGFEMLKEGSGVMDIAGGRGGVCFELWHHHKIPTTLIDPRPMKYTKRQHQYLAAHPGETHVVQWLELFEAKFYIGSKKNQDKVDHMKNTSLLLGMHPDEATDVIVDVAIAFGKPFAIVPCCVFAEQFPDRRTTNGEVVKTYNDLVDYLMNKHPNMQSHFLPFDGRNRVIYYMGNDQTKTSENLAN</sequence>
<evidence type="ECO:0000256" key="2">
    <source>
        <dbReference type="ARBA" id="ARBA00022771"/>
    </source>
</evidence>
<keyword evidence="7" id="KW-1185">Reference proteome</keyword>
<dbReference type="PANTHER" id="PTHR36971:SF3">
    <property type="entry name" value="C3H1-TYPE DOMAIN-CONTAINING PROTEIN"/>
    <property type="match status" value="1"/>
</dbReference>
<evidence type="ECO:0000256" key="3">
    <source>
        <dbReference type="ARBA" id="ARBA00022833"/>
    </source>
</evidence>
<proteinExistence type="predicted"/>
<comment type="caution">
    <text evidence="6">The sequence shown here is derived from an EMBL/GenBank/DDBJ whole genome shotgun (WGS) entry which is preliminary data.</text>
</comment>
<evidence type="ECO:0000256" key="4">
    <source>
        <dbReference type="PROSITE-ProRule" id="PRU00723"/>
    </source>
</evidence>
<accession>A0A1W0AAM6</accession>
<dbReference type="Gene3D" id="4.10.1000.10">
    <property type="entry name" value="Zinc finger, CCCH-type"/>
    <property type="match status" value="1"/>
</dbReference>
<dbReference type="SMART" id="SM00356">
    <property type="entry name" value="ZnF_C3H1"/>
    <property type="match status" value="1"/>
</dbReference>
<feature type="zinc finger region" description="C3H1-type" evidence="4">
    <location>
        <begin position="128"/>
        <end position="156"/>
    </location>
</feature>
<protein>
    <recommendedName>
        <fullName evidence="5">C3H1-type domain-containing protein</fullName>
    </recommendedName>
</protein>
<dbReference type="AlphaFoldDB" id="A0A1W0AAM6"/>
<name>A0A1W0AAM6_9STRA</name>
<dbReference type="EMBL" id="JNBS01000252">
    <property type="protein sequence ID" value="OQS07305.1"/>
    <property type="molecule type" value="Genomic_DNA"/>
</dbReference>
<feature type="domain" description="C3H1-type" evidence="5">
    <location>
        <begin position="128"/>
        <end position="156"/>
    </location>
</feature>
<keyword evidence="1 4" id="KW-0479">Metal-binding</keyword>
<dbReference type="OrthoDB" id="7459479at2759"/>
<dbReference type="GO" id="GO:0008270">
    <property type="term" value="F:zinc ion binding"/>
    <property type="evidence" value="ECO:0007669"/>
    <property type="project" value="UniProtKB-KW"/>
</dbReference>
<keyword evidence="2 4" id="KW-0863">Zinc-finger</keyword>
<evidence type="ECO:0000313" key="7">
    <source>
        <dbReference type="Proteomes" id="UP000243217"/>
    </source>
</evidence>
<dbReference type="InterPro" id="IPR000571">
    <property type="entry name" value="Znf_CCCH"/>
</dbReference>
<dbReference type="SUPFAM" id="SSF90229">
    <property type="entry name" value="CCCH zinc finger"/>
    <property type="match status" value="1"/>
</dbReference>
<dbReference type="InterPro" id="IPR036855">
    <property type="entry name" value="Znf_CCCH_sf"/>
</dbReference>